<keyword evidence="3" id="KW-1185">Reference proteome</keyword>
<organism evidence="2 3">
    <name type="scientific">Paludibacter propionicigenes (strain DSM 17365 / JCM 13257 / WB4)</name>
    <dbReference type="NCBI Taxonomy" id="694427"/>
    <lineage>
        <taxon>Bacteria</taxon>
        <taxon>Pseudomonadati</taxon>
        <taxon>Bacteroidota</taxon>
        <taxon>Bacteroidia</taxon>
        <taxon>Bacteroidales</taxon>
        <taxon>Paludibacteraceae</taxon>
        <taxon>Paludibacter</taxon>
    </lineage>
</organism>
<name>E4T1Y2_PALPW</name>
<gene>
    <name evidence="2" type="ordered locus">Palpr_0567</name>
</gene>
<dbReference type="AlphaFoldDB" id="E4T1Y2"/>
<dbReference type="KEGG" id="ppn:Palpr_0567"/>
<dbReference type="Proteomes" id="UP000008718">
    <property type="component" value="Chromosome"/>
</dbReference>
<reference key="1">
    <citation type="submission" date="2010-11" db="EMBL/GenBank/DDBJ databases">
        <title>The complete genome of Paludibacter propionicigenes DSM 17365.</title>
        <authorList>
            <consortium name="US DOE Joint Genome Institute (JGI-PGF)"/>
            <person name="Lucas S."/>
            <person name="Copeland A."/>
            <person name="Lapidus A."/>
            <person name="Bruce D."/>
            <person name="Goodwin L."/>
            <person name="Pitluck S."/>
            <person name="Kyrpides N."/>
            <person name="Mavromatis K."/>
            <person name="Ivanova N."/>
            <person name="Munk A.C."/>
            <person name="Brettin T."/>
            <person name="Detter J.C."/>
            <person name="Han C."/>
            <person name="Tapia R."/>
            <person name="Land M."/>
            <person name="Hauser L."/>
            <person name="Markowitz V."/>
            <person name="Cheng J.-F."/>
            <person name="Hugenholtz P."/>
            <person name="Woyke T."/>
            <person name="Wu D."/>
            <person name="Gronow S."/>
            <person name="Wellnitz S."/>
            <person name="Brambilla E."/>
            <person name="Klenk H.-P."/>
            <person name="Eisen J.A."/>
        </authorList>
    </citation>
    <scope>NUCLEOTIDE SEQUENCE</scope>
    <source>
        <strain>WB4</strain>
    </source>
</reference>
<dbReference type="STRING" id="694427.Palpr_0567"/>
<dbReference type="OrthoDB" id="9808473at2"/>
<accession>E4T1Y2</accession>
<evidence type="ECO:0000256" key="1">
    <source>
        <dbReference type="SAM" id="SignalP"/>
    </source>
</evidence>
<feature type="signal peptide" evidence="1">
    <location>
        <begin position="1"/>
        <end position="22"/>
    </location>
</feature>
<dbReference type="InterPro" id="IPR021457">
    <property type="entry name" value="DUF3108"/>
</dbReference>
<evidence type="ECO:0000313" key="3">
    <source>
        <dbReference type="Proteomes" id="UP000008718"/>
    </source>
</evidence>
<evidence type="ECO:0000313" key="2">
    <source>
        <dbReference type="EMBL" id="ADQ78726.1"/>
    </source>
</evidence>
<keyword evidence="1" id="KW-0732">Signal</keyword>
<protein>
    <recommendedName>
        <fullName evidence="4">DUF3108 domain-containing protein</fullName>
    </recommendedName>
</protein>
<dbReference type="Pfam" id="PF11306">
    <property type="entry name" value="DUF3108"/>
    <property type="match status" value="1"/>
</dbReference>
<evidence type="ECO:0008006" key="4">
    <source>
        <dbReference type="Google" id="ProtNLM"/>
    </source>
</evidence>
<proteinExistence type="predicted"/>
<dbReference type="EMBL" id="CP002345">
    <property type="protein sequence ID" value="ADQ78726.1"/>
    <property type="molecule type" value="Genomic_DNA"/>
</dbReference>
<reference evidence="2 3" key="2">
    <citation type="journal article" date="2011" name="Stand. Genomic Sci.">
        <title>Complete genome sequence of Paludibacter propionicigenes type strain (WB4).</title>
        <authorList>
            <person name="Gronow S."/>
            <person name="Munk C."/>
            <person name="Lapidus A."/>
            <person name="Nolan M."/>
            <person name="Lucas S."/>
            <person name="Hammon N."/>
            <person name="Deshpande S."/>
            <person name="Cheng J.F."/>
            <person name="Tapia R."/>
            <person name="Han C."/>
            <person name="Goodwin L."/>
            <person name="Pitluck S."/>
            <person name="Liolios K."/>
            <person name="Ivanova N."/>
            <person name="Mavromatis K."/>
            <person name="Mikhailova N."/>
            <person name="Pati A."/>
            <person name="Chen A."/>
            <person name="Palaniappan K."/>
            <person name="Land M."/>
            <person name="Hauser L."/>
            <person name="Chang Y.J."/>
            <person name="Jeffries C.D."/>
            <person name="Brambilla E."/>
            <person name="Rohde M."/>
            <person name="Goker M."/>
            <person name="Detter J.C."/>
            <person name="Woyke T."/>
            <person name="Bristow J."/>
            <person name="Eisen J.A."/>
            <person name="Markowitz V."/>
            <person name="Hugenholtz P."/>
            <person name="Kyrpides N.C."/>
            <person name="Klenk H.P."/>
        </authorList>
    </citation>
    <scope>NUCLEOTIDE SEQUENCE [LARGE SCALE GENOMIC DNA]</scope>
    <source>
        <strain evidence="3">DSM 17365 / JCM 13257 / WB4</strain>
    </source>
</reference>
<dbReference type="eggNOG" id="ENOG502ZB4S">
    <property type="taxonomic scope" value="Bacteria"/>
</dbReference>
<feature type="chain" id="PRO_5003187531" description="DUF3108 domain-containing protein" evidence="1">
    <location>
        <begin position="23"/>
        <end position="256"/>
    </location>
</feature>
<dbReference type="HOGENOM" id="CLU_073797_0_0_10"/>
<sequence>MFLRNLCIGLLMLMPVSLMAQARLKVESQRVVAGETLHYKARWGLLTIGSATTRIDKTLYNVGSNTCYKVDINGQTNGLAKLFYVKDSWTAYIDTATITTHQSYRSIREGRYELDEQIRFDQPNNKAEVKVYDKKTKTYVLKKVYDTHDNIRDVIAGVMTFRLVDLSRYRKGDKFTVNGFYEDEGYKIEVTYLGEEIIKTALGNMRCYKVKPTIPKNNVFDGKDAISIWLSADSAQVIMRVKARLFIGSMSIELQD</sequence>